<evidence type="ECO:0000313" key="3">
    <source>
        <dbReference type="Proteomes" id="UP000216478"/>
    </source>
</evidence>
<reference evidence="2 3" key="1">
    <citation type="submission" date="2017-07" db="EMBL/GenBank/DDBJ databases">
        <title>Phylogenetic study on the rhizospheric bacterium Ochrobactrum sp. A44.</title>
        <authorList>
            <person name="Krzyzanowska D.M."/>
            <person name="Ossowicki A."/>
            <person name="Rajewska M."/>
            <person name="Maciag T."/>
            <person name="Kaczynski Z."/>
            <person name="Czerwicka M."/>
            <person name="Jafra S."/>
        </authorList>
    </citation>
    <scope>NUCLEOTIDE SEQUENCE [LARGE SCALE GENOMIC DNA]</scope>
    <source>
        <strain evidence="2 3">OgA9a</strain>
    </source>
</reference>
<feature type="region of interest" description="Disordered" evidence="1">
    <location>
        <begin position="39"/>
        <end position="59"/>
    </location>
</feature>
<keyword evidence="3" id="KW-1185">Reference proteome</keyword>
<accession>A0A256F376</accession>
<evidence type="ECO:0000256" key="1">
    <source>
        <dbReference type="SAM" id="MobiDB-lite"/>
    </source>
</evidence>
<proteinExistence type="predicted"/>
<name>A0A256F376_9HYPH</name>
<dbReference type="Proteomes" id="UP000216478">
    <property type="component" value="Unassembled WGS sequence"/>
</dbReference>
<feature type="region of interest" description="Disordered" evidence="1">
    <location>
        <begin position="1"/>
        <end position="24"/>
    </location>
</feature>
<dbReference type="EMBL" id="NNRL01000164">
    <property type="protein sequence ID" value="OYR09233.1"/>
    <property type="molecule type" value="Genomic_DNA"/>
</dbReference>
<evidence type="ECO:0000313" key="2">
    <source>
        <dbReference type="EMBL" id="OYR09233.1"/>
    </source>
</evidence>
<feature type="compositionally biased region" description="Polar residues" evidence="1">
    <location>
        <begin position="1"/>
        <end position="10"/>
    </location>
</feature>
<sequence length="59" mass="6300">MQVGRENSNIGPCGRSSFPTSEQFSKRQSAIFIFTGSRQGRRVGSDGSGALLADHGIRS</sequence>
<dbReference type="AlphaFoldDB" id="A0A256F376"/>
<gene>
    <name evidence="2" type="ORF">CEV33_2962</name>
</gene>
<comment type="caution">
    <text evidence="2">The sequence shown here is derived from an EMBL/GenBank/DDBJ whole genome shotgun (WGS) entry which is preliminary data.</text>
</comment>
<organism evidence="2 3">
    <name type="scientific">Brucella grignonensis</name>
    <dbReference type="NCBI Taxonomy" id="94627"/>
    <lineage>
        <taxon>Bacteria</taxon>
        <taxon>Pseudomonadati</taxon>
        <taxon>Pseudomonadota</taxon>
        <taxon>Alphaproteobacteria</taxon>
        <taxon>Hyphomicrobiales</taxon>
        <taxon>Brucellaceae</taxon>
        <taxon>Brucella/Ochrobactrum group</taxon>
        <taxon>Brucella</taxon>
    </lineage>
</organism>
<protein>
    <submittedName>
        <fullName evidence="2">Uncharacterized protein</fullName>
    </submittedName>
</protein>